<comment type="similarity">
    <text evidence="2">Belongs to the bacterial solute-binding protein 1 family.</text>
</comment>
<evidence type="ECO:0000313" key="5">
    <source>
        <dbReference type="EMBL" id="MDN4613469.1"/>
    </source>
</evidence>
<dbReference type="InterPro" id="IPR050490">
    <property type="entry name" value="Bact_solute-bd_prot1"/>
</dbReference>
<keyword evidence="6" id="KW-1185">Reference proteome</keyword>
<protein>
    <submittedName>
        <fullName evidence="5">Sugar ABC transporter substrate-binding protein</fullName>
    </submittedName>
</protein>
<dbReference type="Proteomes" id="UP001174208">
    <property type="component" value="Unassembled WGS sequence"/>
</dbReference>
<dbReference type="Gene3D" id="3.40.190.10">
    <property type="entry name" value="Periplasmic binding protein-like II"/>
    <property type="match status" value="1"/>
</dbReference>
<sequence length="444" mass="46606">MAKRSTVLAVSVVGLVAVVAAVGIGVGVAGASHPAKQTVTVRLWDEQVQKAYDTSFAAFEKQNPEIDVKTSLVPWADYFTKLRTDIAAGTADDVFWVNAGNFEDYAAAGDLVDVTKTLGSSAASQWQPSVVKQYTRDGSLWGVPQLADPGIGVFYNADLLQKAGLTPESLRDLQWSPHPAKDTLLPVLQKLTLDSSGRNAADPGFDPSHVVQYGYNAANDLNAIYINYLGSNGAALQKGDRFVFDSPEGVEAFQYVVDLIAKYHVAPSAADTNTNGDFSRDQFTQGRLALFQTGSYNLANVEQGAGFDWGVAPLPAGPAGAISVTNGVIAAGNAHSQHGDAVKKVLQWLGSASGSAAIGEGGSASPAVVPAQQQFLDYWKGKGVDVSPLYDVLDNGTVQGPQGANWAKAQDAFGPVFESMFLGRVPVAEALKEAQAKANAAITG</sequence>
<keyword evidence="4" id="KW-0732">Signal</keyword>
<dbReference type="PANTHER" id="PTHR43649">
    <property type="entry name" value="ARABINOSE-BINDING PROTEIN-RELATED"/>
    <property type="match status" value="1"/>
</dbReference>
<proteinExistence type="inferred from homology"/>
<evidence type="ECO:0000256" key="1">
    <source>
        <dbReference type="ARBA" id="ARBA00004196"/>
    </source>
</evidence>
<name>A0ABT8KAU6_9MICO</name>
<dbReference type="CDD" id="cd13585">
    <property type="entry name" value="PBP2_TMBP_like"/>
    <property type="match status" value="1"/>
</dbReference>
<dbReference type="Pfam" id="PF01547">
    <property type="entry name" value="SBP_bac_1"/>
    <property type="match status" value="1"/>
</dbReference>
<accession>A0ABT8KAU6</accession>
<evidence type="ECO:0000256" key="2">
    <source>
        <dbReference type="ARBA" id="ARBA00008520"/>
    </source>
</evidence>
<dbReference type="SUPFAM" id="SSF53850">
    <property type="entry name" value="Periplasmic binding protein-like II"/>
    <property type="match status" value="1"/>
</dbReference>
<evidence type="ECO:0000313" key="6">
    <source>
        <dbReference type="Proteomes" id="UP001174208"/>
    </source>
</evidence>
<reference evidence="5" key="1">
    <citation type="submission" date="2023-06" db="EMBL/GenBank/DDBJ databases">
        <title>MT1 and MT2 Draft Genomes of Novel Species.</title>
        <authorList>
            <person name="Venkateswaran K."/>
        </authorList>
    </citation>
    <scope>NUCLEOTIDE SEQUENCE</scope>
    <source>
        <strain evidence="5">F6_8S_P_1B</strain>
    </source>
</reference>
<dbReference type="InterPro" id="IPR006059">
    <property type="entry name" value="SBP"/>
</dbReference>
<comment type="caution">
    <text evidence="5">The sequence shown here is derived from an EMBL/GenBank/DDBJ whole genome shotgun (WGS) entry which is preliminary data.</text>
</comment>
<dbReference type="RefSeq" id="WP_301211685.1">
    <property type="nucleotide sequence ID" value="NZ_JAROCF010000001.1"/>
</dbReference>
<gene>
    <name evidence="5" type="ORF">P5G50_03285</name>
</gene>
<keyword evidence="3" id="KW-0813">Transport</keyword>
<organism evidence="5 6">
    <name type="scientific">Leifsonia williamsii</name>
    <dbReference type="NCBI Taxonomy" id="3035919"/>
    <lineage>
        <taxon>Bacteria</taxon>
        <taxon>Bacillati</taxon>
        <taxon>Actinomycetota</taxon>
        <taxon>Actinomycetes</taxon>
        <taxon>Micrococcales</taxon>
        <taxon>Microbacteriaceae</taxon>
        <taxon>Leifsonia</taxon>
    </lineage>
</organism>
<dbReference type="PANTHER" id="PTHR43649:SF31">
    <property type="entry name" value="SN-GLYCEROL-3-PHOSPHATE-BINDING PERIPLASMIC PROTEIN UGPB"/>
    <property type="match status" value="1"/>
</dbReference>
<evidence type="ECO:0000256" key="3">
    <source>
        <dbReference type="ARBA" id="ARBA00022448"/>
    </source>
</evidence>
<comment type="subcellular location">
    <subcellularLocation>
        <location evidence="1">Cell envelope</location>
    </subcellularLocation>
</comment>
<evidence type="ECO:0000256" key="4">
    <source>
        <dbReference type="ARBA" id="ARBA00022729"/>
    </source>
</evidence>
<dbReference type="EMBL" id="JAROCF010000001">
    <property type="protein sequence ID" value="MDN4613469.1"/>
    <property type="molecule type" value="Genomic_DNA"/>
</dbReference>